<dbReference type="RefSeq" id="WP_094406206.1">
    <property type="nucleotide sequence ID" value="NZ_NMVO01000016.1"/>
</dbReference>
<feature type="compositionally biased region" description="Acidic residues" evidence="1">
    <location>
        <begin position="159"/>
        <end position="185"/>
    </location>
</feature>
<evidence type="ECO:0000259" key="2">
    <source>
        <dbReference type="Pfam" id="PF11268"/>
    </source>
</evidence>
<proteinExistence type="predicted"/>
<dbReference type="InterPro" id="IPR021421">
    <property type="entry name" value="DUF3071"/>
</dbReference>
<evidence type="ECO:0000256" key="1">
    <source>
        <dbReference type="SAM" id="MobiDB-lite"/>
    </source>
</evidence>
<feature type="region of interest" description="Disordered" evidence="1">
    <location>
        <begin position="289"/>
        <end position="492"/>
    </location>
</feature>
<evidence type="ECO:0000313" key="4">
    <source>
        <dbReference type="Proteomes" id="UP000215896"/>
    </source>
</evidence>
<reference evidence="3 4" key="1">
    <citation type="submission" date="2017-07" db="EMBL/GenBank/DDBJ databases">
        <title>Draft whole genome sequences of clinical Proprionibacteriaceae strains.</title>
        <authorList>
            <person name="Bernier A.-M."/>
            <person name="Bernard K."/>
            <person name="Domingo M.-C."/>
        </authorList>
    </citation>
    <scope>NUCLEOTIDE SEQUENCE [LARGE SCALE GENOMIC DNA]</scope>
    <source>
        <strain evidence="3 4">NML 030167</strain>
    </source>
</reference>
<name>A0A255G4R8_9ACTN</name>
<dbReference type="EMBL" id="NMVO01000016">
    <property type="protein sequence ID" value="OYO10462.1"/>
    <property type="molecule type" value="Genomic_DNA"/>
</dbReference>
<dbReference type="OrthoDB" id="5180791at2"/>
<feature type="compositionally biased region" description="Acidic residues" evidence="1">
    <location>
        <begin position="367"/>
        <end position="383"/>
    </location>
</feature>
<gene>
    <name evidence="3" type="ORF">CGZ94_15655</name>
</gene>
<feature type="compositionally biased region" description="Basic and acidic residues" evidence="1">
    <location>
        <begin position="443"/>
        <end position="461"/>
    </location>
</feature>
<dbReference type="Pfam" id="PF11268">
    <property type="entry name" value="DUF3071"/>
    <property type="match status" value="1"/>
</dbReference>
<protein>
    <recommendedName>
        <fullName evidence="2">DUF3071 domain-containing protein</fullName>
    </recommendedName>
</protein>
<sequence length="492" mass="53822">MDSALRPREIQARIRSGQSLEEVAREAGVPAERIEAYAAPVIAERDHIARTALAATVRRRGETSTHRNLRPVVEQRLTSAGVDPDGVDWDAWREEDRRWTVRARYQAKGSEREGLFRYDQAGRFSVALNDDARWLIGEATQEQEDSDELALVRAVSSPEEVEDVDADDVDEGDFDEVEDEPEGSDEVTQPIADRATDSRRSGVGEPGSNEDDSDEDDSDEDASHEDLADEESLPTSAATPQEIASEVEAEIDSYGVVPDGRSELDVLYDMLGGMAEDSINIYAGLSEPVLDEAPRQGAAPGGDAPREEEIVEVTEIEVVEVTEVELDDEQDEDEPTNVRIPRPAAATDPDAGRPEAAEPGPTVVDRGEDDATEDDATEDEDAEPAQPIRRPARNQRGATKARPVAEPEQPSLVDHLDEQESAGKAAPAGRTETPEPEPADSAADQRQESKEQDSKEPEQKPAAKQRKSRKRRASVPSWDEIMFGGPPPNTKE</sequence>
<keyword evidence="4" id="KW-1185">Reference proteome</keyword>
<accession>A0A255G4R8</accession>
<dbReference type="InterPro" id="IPR047682">
    <property type="entry name" value="SepH-like"/>
</dbReference>
<dbReference type="AlphaFoldDB" id="A0A255G4R8"/>
<feature type="compositionally biased region" description="Acidic residues" evidence="1">
    <location>
        <begin position="309"/>
        <end position="335"/>
    </location>
</feature>
<organism evidence="3 4">
    <name type="scientific">Enemella evansiae</name>
    <dbReference type="NCBI Taxonomy" id="2016499"/>
    <lineage>
        <taxon>Bacteria</taxon>
        <taxon>Bacillati</taxon>
        <taxon>Actinomycetota</taxon>
        <taxon>Actinomycetes</taxon>
        <taxon>Propionibacteriales</taxon>
        <taxon>Propionibacteriaceae</taxon>
        <taxon>Enemella</taxon>
    </lineage>
</organism>
<feature type="region of interest" description="Disordered" evidence="1">
    <location>
        <begin position="155"/>
        <end position="242"/>
    </location>
</feature>
<comment type="caution">
    <text evidence="3">The sequence shown here is derived from an EMBL/GenBank/DDBJ whole genome shotgun (WGS) entry which is preliminary data.</text>
</comment>
<feature type="domain" description="DUF3071" evidence="2">
    <location>
        <begin position="2"/>
        <end position="117"/>
    </location>
</feature>
<evidence type="ECO:0000313" key="3">
    <source>
        <dbReference type="EMBL" id="OYO10462.1"/>
    </source>
</evidence>
<dbReference type="NCBIfam" id="NF040712">
    <property type="entry name" value="SepH"/>
    <property type="match status" value="1"/>
</dbReference>
<feature type="compositionally biased region" description="Basic residues" evidence="1">
    <location>
        <begin position="463"/>
        <end position="473"/>
    </location>
</feature>
<feature type="compositionally biased region" description="Acidic residues" evidence="1">
    <location>
        <begin position="208"/>
        <end position="232"/>
    </location>
</feature>
<dbReference type="Proteomes" id="UP000215896">
    <property type="component" value="Unassembled WGS sequence"/>
</dbReference>